<feature type="DNA-binding region" description="HMG box" evidence="1">
    <location>
        <begin position="65"/>
        <end position="133"/>
    </location>
</feature>
<dbReference type="Gene3D" id="1.10.30.10">
    <property type="entry name" value="High mobility group box domain"/>
    <property type="match status" value="1"/>
</dbReference>
<dbReference type="OrthoDB" id="6247875at2759"/>
<keyword evidence="4" id="KW-1185">Reference proteome</keyword>
<dbReference type="Proteomes" id="UP000022910">
    <property type="component" value="Unassembled WGS sequence"/>
</dbReference>
<dbReference type="GO" id="GO:0005634">
    <property type="term" value="C:nucleus"/>
    <property type="evidence" value="ECO:0007669"/>
    <property type="project" value="UniProtKB-UniRule"/>
</dbReference>
<dbReference type="PROSITE" id="PS50118">
    <property type="entry name" value="HMG_BOX_2"/>
    <property type="match status" value="1"/>
</dbReference>
<keyword evidence="1" id="KW-0539">Nucleus</keyword>
<feature type="domain" description="HMG box" evidence="2">
    <location>
        <begin position="65"/>
        <end position="133"/>
    </location>
</feature>
<dbReference type="AlphaFoldDB" id="A0A015K9Y4"/>
<name>A0A015K9Y4_RHIIW</name>
<sequence length="185" mass="22219">MENTFITMLPDYKSSTKRNCRNYLHEEINQSEFLQVIKNPPCELYLEVDNLLSSPSELTKHKFKPPRSQNSYILYRRNESKRRNQLGLPNDLKRASKEISEMWRNEPPRIKNFFRILAAEGDRRHRLKFPDYKFDPIRKNSSFKVKYNHGNFEVNNKRKYQKNALINQSQSNIVFVNEIIKHNDL</sequence>
<dbReference type="InterPro" id="IPR009071">
    <property type="entry name" value="HMG_box_dom"/>
</dbReference>
<dbReference type="SMART" id="SM00398">
    <property type="entry name" value="HMG"/>
    <property type="match status" value="1"/>
</dbReference>
<comment type="caution">
    <text evidence="3">The sequence shown here is derived from an EMBL/GenBank/DDBJ whole genome shotgun (WGS) entry which is preliminary data.</text>
</comment>
<dbReference type="EMBL" id="JEMT01027768">
    <property type="protein sequence ID" value="EXX56276.1"/>
    <property type="molecule type" value="Genomic_DNA"/>
</dbReference>
<organism evidence="3 4">
    <name type="scientific">Rhizophagus irregularis (strain DAOM 197198w)</name>
    <name type="common">Glomus intraradices</name>
    <dbReference type="NCBI Taxonomy" id="1432141"/>
    <lineage>
        <taxon>Eukaryota</taxon>
        <taxon>Fungi</taxon>
        <taxon>Fungi incertae sedis</taxon>
        <taxon>Mucoromycota</taxon>
        <taxon>Glomeromycotina</taxon>
        <taxon>Glomeromycetes</taxon>
        <taxon>Glomerales</taxon>
        <taxon>Glomeraceae</taxon>
        <taxon>Rhizophagus</taxon>
    </lineage>
</organism>
<evidence type="ECO:0000313" key="4">
    <source>
        <dbReference type="Proteomes" id="UP000022910"/>
    </source>
</evidence>
<evidence type="ECO:0000256" key="1">
    <source>
        <dbReference type="PROSITE-ProRule" id="PRU00267"/>
    </source>
</evidence>
<dbReference type="GO" id="GO:0003677">
    <property type="term" value="F:DNA binding"/>
    <property type="evidence" value="ECO:0007669"/>
    <property type="project" value="UniProtKB-UniRule"/>
</dbReference>
<dbReference type="HOGENOM" id="CLU_1511366_0_0_1"/>
<dbReference type="InterPro" id="IPR036910">
    <property type="entry name" value="HMG_box_dom_sf"/>
</dbReference>
<gene>
    <name evidence="3" type="ORF">RirG_217810</name>
</gene>
<protein>
    <recommendedName>
        <fullName evidence="2">HMG box domain-containing protein</fullName>
    </recommendedName>
</protein>
<accession>A0A015K9Y4</accession>
<evidence type="ECO:0000259" key="2">
    <source>
        <dbReference type="PROSITE" id="PS50118"/>
    </source>
</evidence>
<proteinExistence type="predicted"/>
<keyword evidence="1" id="KW-0238">DNA-binding</keyword>
<dbReference type="SUPFAM" id="SSF47095">
    <property type="entry name" value="HMG-box"/>
    <property type="match status" value="1"/>
</dbReference>
<reference evidence="3 4" key="1">
    <citation type="submission" date="2014-02" db="EMBL/GenBank/DDBJ databases">
        <title>Single nucleus genome sequencing reveals high similarity among nuclei of an endomycorrhizal fungus.</title>
        <authorList>
            <person name="Lin K."/>
            <person name="Geurts R."/>
            <person name="Zhang Z."/>
            <person name="Limpens E."/>
            <person name="Saunders D.G."/>
            <person name="Mu D."/>
            <person name="Pang E."/>
            <person name="Cao H."/>
            <person name="Cha H."/>
            <person name="Lin T."/>
            <person name="Zhou Q."/>
            <person name="Shang Y."/>
            <person name="Li Y."/>
            <person name="Ivanov S."/>
            <person name="Sharma T."/>
            <person name="Velzen R.V."/>
            <person name="Ruijter N.D."/>
            <person name="Aanen D.K."/>
            <person name="Win J."/>
            <person name="Kamoun S."/>
            <person name="Bisseling T."/>
            <person name="Huang S."/>
        </authorList>
    </citation>
    <scope>NUCLEOTIDE SEQUENCE [LARGE SCALE GENOMIC DNA]</scope>
    <source>
        <strain evidence="4">DAOM197198w</strain>
    </source>
</reference>
<dbReference type="SMR" id="A0A015K9Y4"/>
<evidence type="ECO:0000313" key="3">
    <source>
        <dbReference type="EMBL" id="EXX56276.1"/>
    </source>
</evidence>
<dbReference type="STRING" id="1432141.A0A015K9Y4"/>